<gene>
    <name evidence="5" type="ORF">C7Y72_21160</name>
</gene>
<evidence type="ECO:0008006" key="7">
    <source>
        <dbReference type="Google" id="ProtNLM"/>
    </source>
</evidence>
<protein>
    <recommendedName>
        <fullName evidence="7">HU family DNA-binding protein</fullName>
    </recommendedName>
</protein>
<name>A0A2T4UC02_9ACTN</name>
<evidence type="ECO:0000256" key="2">
    <source>
        <dbReference type="ARBA" id="ARBA00023125"/>
    </source>
</evidence>
<evidence type="ECO:0000256" key="3">
    <source>
        <dbReference type="RuleBase" id="RU003939"/>
    </source>
</evidence>
<dbReference type="OrthoDB" id="9799835at2"/>
<dbReference type="PRINTS" id="PR01727">
    <property type="entry name" value="DNABINDINGHU"/>
</dbReference>
<keyword evidence="2" id="KW-0238">DNA-binding</keyword>
<comment type="similarity">
    <text evidence="3">Belongs to the bacterial histone-like protein family.</text>
</comment>
<reference evidence="5 6" key="1">
    <citation type="submission" date="2018-03" db="EMBL/GenBank/DDBJ databases">
        <title>Aquarubrobacter algicola gen. nov., sp. nov., a novel actinobacterium isolated from shallow eutrophic lake during the end of cyanobacterial harmful algal blooms.</title>
        <authorList>
            <person name="Chun S.J."/>
        </authorList>
    </citation>
    <scope>NUCLEOTIDE SEQUENCE [LARGE SCALE GENOMIC DNA]</scope>
    <source>
        <strain evidence="5 6">Seoho-28</strain>
    </source>
</reference>
<dbReference type="Proteomes" id="UP000240739">
    <property type="component" value="Unassembled WGS sequence"/>
</dbReference>
<keyword evidence="1" id="KW-0226">DNA condensation</keyword>
<dbReference type="AlphaFoldDB" id="A0A2T4UC02"/>
<dbReference type="GO" id="GO:0005829">
    <property type="term" value="C:cytosol"/>
    <property type="evidence" value="ECO:0007669"/>
    <property type="project" value="TreeGrafter"/>
</dbReference>
<evidence type="ECO:0000313" key="6">
    <source>
        <dbReference type="Proteomes" id="UP000240739"/>
    </source>
</evidence>
<dbReference type="SUPFAM" id="SSF47729">
    <property type="entry name" value="IHF-like DNA-binding proteins"/>
    <property type="match status" value="1"/>
</dbReference>
<feature type="region of interest" description="Disordered" evidence="4">
    <location>
        <begin position="1"/>
        <end position="42"/>
    </location>
</feature>
<feature type="region of interest" description="Disordered" evidence="4">
    <location>
        <begin position="59"/>
        <end position="93"/>
    </location>
</feature>
<dbReference type="GO" id="GO:0030527">
    <property type="term" value="F:structural constituent of chromatin"/>
    <property type="evidence" value="ECO:0007669"/>
    <property type="project" value="InterPro"/>
</dbReference>
<dbReference type="InterPro" id="IPR010992">
    <property type="entry name" value="IHF-like_DNA-bd_dom_sf"/>
</dbReference>
<evidence type="ECO:0000256" key="4">
    <source>
        <dbReference type="SAM" id="MobiDB-lite"/>
    </source>
</evidence>
<dbReference type="SMART" id="SM00411">
    <property type="entry name" value="BHL"/>
    <property type="match status" value="1"/>
</dbReference>
<evidence type="ECO:0000313" key="5">
    <source>
        <dbReference type="EMBL" id="PTL54418.1"/>
    </source>
</evidence>
<dbReference type="GO" id="GO:0030261">
    <property type="term" value="P:chromosome condensation"/>
    <property type="evidence" value="ECO:0007669"/>
    <property type="project" value="UniProtKB-KW"/>
</dbReference>
<dbReference type="InterPro" id="IPR000119">
    <property type="entry name" value="Hist_DNA-bd"/>
</dbReference>
<proteinExistence type="inferred from homology"/>
<dbReference type="Gene3D" id="4.10.520.10">
    <property type="entry name" value="IHF-like DNA-binding proteins"/>
    <property type="match status" value="1"/>
</dbReference>
<evidence type="ECO:0000256" key="1">
    <source>
        <dbReference type="ARBA" id="ARBA00023067"/>
    </source>
</evidence>
<dbReference type="PANTHER" id="PTHR33175:SF3">
    <property type="entry name" value="DNA-BINDING PROTEIN HU-BETA"/>
    <property type="match status" value="1"/>
</dbReference>
<dbReference type="PANTHER" id="PTHR33175">
    <property type="entry name" value="DNA-BINDING PROTEIN HU"/>
    <property type="match status" value="1"/>
</dbReference>
<dbReference type="Pfam" id="PF00216">
    <property type="entry name" value="Bac_DNA_binding"/>
    <property type="match status" value="1"/>
</dbReference>
<keyword evidence="6" id="KW-1185">Reference proteome</keyword>
<dbReference type="GO" id="GO:0003677">
    <property type="term" value="F:DNA binding"/>
    <property type="evidence" value="ECO:0007669"/>
    <property type="project" value="UniProtKB-KW"/>
</dbReference>
<organism evidence="5 6">
    <name type="scientific">Paraconexibacter algicola</name>
    <dbReference type="NCBI Taxonomy" id="2133960"/>
    <lineage>
        <taxon>Bacteria</taxon>
        <taxon>Bacillati</taxon>
        <taxon>Actinomycetota</taxon>
        <taxon>Thermoleophilia</taxon>
        <taxon>Solirubrobacterales</taxon>
        <taxon>Paraconexibacteraceae</taxon>
        <taxon>Paraconexibacter</taxon>
    </lineage>
</organism>
<dbReference type="EMBL" id="PYYB01000005">
    <property type="protein sequence ID" value="PTL54418.1"/>
    <property type="molecule type" value="Genomic_DNA"/>
</dbReference>
<sequence length="185" mass="19299">MPPSAWRTTGTFSGTARSRISRSWSPTGRCTPSGFPLRAAPNPRKCRWRLPFRDVVRPRNGLGCSTGPGQTGFPRTHPGHQSGAGNPSAGGRNVNKTELAQHLAEKTDLGAGDAKAAVDGLTAILSETLARGGEVNIAGFGKFTVAERGARTGVNPATGEKIQIKASKAPKFTAAKALKDAVNGR</sequence>
<dbReference type="InterPro" id="IPR020816">
    <property type="entry name" value="Histone-like_DNA-bd_CS"/>
</dbReference>
<accession>A0A2T4UC02</accession>
<dbReference type="PROSITE" id="PS00045">
    <property type="entry name" value="HISTONE_LIKE"/>
    <property type="match status" value="1"/>
</dbReference>
<comment type="caution">
    <text evidence="5">The sequence shown here is derived from an EMBL/GenBank/DDBJ whole genome shotgun (WGS) entry which is preliminary data.</text>
</comment>
<dbReference type="CDD" id="cd13831">
    <property type="entry name" value="HU"/>
    <property type="match status" value="1"/>
</dbReference>
<feature type="compositionally biased region" description="Polar residues" evidence="4">
    <location>
        <begin position="1"/>
        <end position="30"/>
    </location>
</feature>